<dbReference type="RefSeq" id="WP_143008514.1">
    <property type="nucleotide sequence ID" value="NZ_FMWB01000005.1"/>
</dbReference>
<evidence type="ECO:0000313" key="1">
    <source>
        <dbReference type="EMBL" id="SCZ35454.1"/>
    </source>
</evidence>
<dbReference type="Proteomes" id="UP000183046">
    <property type="component" value="Unassembled WGS sequence"/>
</dbReference>
<proteinExistence type="predicted"/>
<dbReference type="OrthoDB" id="6737158at2"/>
<reference evidence="2" key="1">
    <citation type="submission" date="2016-10" db="EMBL/GenBank/DDBJ databases">
        <authorList>
            <person name="de Groot N.N."/>
        </authorList>
    </citation>
    <scope>NUCLEOTIDE SEQUENCE [LARGE SCALE GENOMIC DNA]</scope>
    <source>
        <strain evidence="2">DSM 15758</strain>
    </source>
</reference>
<gene>
    <name evidence="1" type="ORF">SAMN05216279_105248</name>
</gene>
<evidence type="ECO:0000313" key="2">
    <source>
        <dbReference type="Proteomes" id="UP000183046"/>
    </source>
</evidence>
<sequence length="676" mass="76944">MLSFKEKVRAKEIFGPTDRKFTLALWQAEWESVKAHSAHDQRFFEAGKVFHTVFNEIRAMLTSLYKDKAPAISRTTHLELLSAISNRDIAVLKDIQQTGVGTGQNIHSILSKANRYESEISLEEIAHGAVDGVELAILESIKAIKRSPLIPPGKTPISILEFAGREADLSQLYGVYDQYWKALLWGDYEFFVQSTDQTIYEIRQLSTDREVSYELSSLRKNRLGMQSIMLHGDPAMVKLNDNDKYIVPVGAGKKKSLKISTLTHASDEIRFFNSKIKSEISFLADDFPDSLIENQLPAGFSIKEALDVLRLLILLSKQFQSKYPANSSVYNHKKLAEFSSKASKQDLLLAIIKALGIKYDKAKLILDFIIFNDQARDLWSHPILEISHDKLIFLTSALSAPALVRVVERWLAELEVELTMKGMHYEKVSLIEINQNLLSNKFLPNPISAFSKRLKLKSGAEEEIDLILNLGSVILIGEAKSIVTTDSSISYYRTYSTLKGAADQAKRKSLFFSNNIEEIFDAFGWAYDPSIEYQLIPVVLNSNKIHSGFPVNCVPVVDEKILSRYFSSNTFPLISVMREDKIHHLAWFKLYENYEELINNISSYLLHPPQLSEGRESLIYKTMKIPQLNELSPQIQYTRLVPGDFPIERKLYKRYELPLHVSDDVMSRLMEMAVVI</sequence>
<accession>A0A1G5NE46</accession>
<protein>
    <recommendedName>
        <fullName evidence="3">NERD domain-containing protein</fullName>
    </recommendedName>
</protein>
<dbReference type="EMBL" id="FMWB01000005">
    <property type="protein sequence ID" value="SCZ35454.1"/>
    <property type="molecule type" value="Genomic_DNA"/>
</dbReference>
<organism evidence="1 2">
    <name type="scientific">Pseudomonas oryzihabitans</name>
    <dbReference type="NCBI Taxonomy" id="47885"/>
    <lineage>
        <taxon>Bacteria</taxon>
        <taxon>Pseudomonadati</taxon>
        <taxon>Pseudomonadota</taxon>
        <taxon>Gammaproteobacteria</taxon>
        <taxon>Pseudomonadales</taxon>
        <taxon>Pseudomonadaceae</taxon>
        <taxon>Pseudomonas</taxon>
    </lineage>
</organism>
<dbReference type="AlphaFoldDB" id="A0A1G5NE46"/>
<name>A0A1G5NE46_9PSED</name>
<comment type="caution">
    <text evidence="1">The sequence shown here is derived from an EMBL/GenBank/DDBJ whole genome shotgun (WGS) entry which is preliminary data.</text>
</comment>
<evidence type="ECO:0008006" key="3">
    <source>
        <dbReference type="Google" id="ProtNLM"/>
    </source>
</evidence>